<protein>
    <submittedName>
        <fullName evidence="3">2-methylaconitate cis-trans isomerase PrpF</fullName>
    </submittedName>
</protein>
<dbReference type="EMBL" id="JAMJPK010000003">
    <property type="protein sequence ID" value="MCL7939990.1"/>
    <property type="molecule type" value="Genomic_DNA"/>
</dbReference>
<dbReference type="InterPro" id="IPR012709">
    <property type="entry name" value="PrpF"/>
</dbReference>
<dbReference type="PANTHER" id="PTHR43709:SF2">
    <property type="entry name" value="DUF453 DOMAIN PROTEIN (AFU_ORTHOLOGUE AFUA_6G00360)"/>
    <property type="match status" value="1"/>
</dbReference>
<proteinExistence type="inferred from homology"/>
<dbReference type="GO" id="GO:0016853">
    <property type="term" value="F:isomerase activity"/>
    <property type="evidence" value="ECO:0007669"/>
    <property type="project" value="UniProtKB-KW"/>
</dbReference>
<sequence length="392" mass="41142">MSQLPQIRIPATYMRGGTSKGVFFRLTDLPEAAQVPGEARDRLLMRVIGSPDPYQKQIDGMGGATSSTSKTVILSKSESPQHDVDYLFGQVSIDKAFVDWSGNCGNLSAAVGPFAISNGLVDPTRIPQNGEAEVRIWQANIGKTIVSRVPITDGEVQETGDFELDGVTFPAAEVPVAFKDPADGEGAIFPTGNLVDDLEVPGVGTLKATMINAGIPTVFVDAAALGYAGTELQEAINGDAKALEMFETIRAHGAVRMGLIADLSEAAARQHTPKVAFVAPPADYLSSSGRQVKAEEVDLLVRALSMGKLHHAMMGTAAVAIASAAAIEGTLVNLAAGGGKRNAVTFGHPSGTLRVGAEASLVDGRWMIDQAVMSRSARVLMEGWVRVPGDSF</sequence>
<evidence type="ECO:0000256" key="1">
    <source>
        <dbReference type="ARBA" id="ARBA00007673"/>
    </source>
</evidence>
<keyword evidence="2 3" id="KW-0413">Isomerase</keyword>
<comment type="similarity">
    <text evidence="1">Belongs to the PrpF family.</text>
</comment>
<accession>A0ABT0SZ95</accession>
<dbReference type="Gene3D" id="3.10.310.10">
    <property type="entry name" value="Diaminopimelate Epimerase, Chain A, domain 1"/>
    <property type="match status" value="2"/>
</dbReference>
<dbReference type="Pfam" id="PF04303">
    <property type="entry name" value="PrpF"/>
    <property type="match status" value="1"/>
</dbReference>
<dbReference type="NCBIfam" id="TIGR02334">
    <property type="entry name" value="prpF"/>
    <property type="match status" value="1"/>
</dbReference>
<evidence type="ECO:0000256" key="2">
    <source>
        <dbReference type="ARBA" id="ARBA00023235"/>
    </source>
</evidence>
<dbReference type="InterPro" id="IPR007400">
    <property type="entry name" value="PrpF-like"/>
</dbReference>
<reference evidence="3" key="1">
    <citation type="submission" date="2022-05" db="EMBL/GenBank/DDBJ databases">
        <title>Halomonas geminus sp. nov. and Halomonas llamarensis sp. nov. isolated from high-altitude salars of the Atacama Desert.</title>
        <authorList>
            <person name="Hintersatz C."/>
            <person name="Rojas L.A."/>
            <person name="Wei T.-S."/>
            <person name="Kutschke S."/>
            <person name="Lehmann F."/>
            <person name="Jain R."/>
            <person name="Pollmann K."/>
        </authorList>
    </citation>
    <scope>NUCLEOTIDE SEQUENCE</scope>
    <source>
        <strain evidence="3">ATCH28</strain>
    </source>
</reference>
<dbReference type="PANTHER" id="PTHR43709">
    <property type="entry name" value="ACONITATE ISOMERASE-RELATED"/>
    <property type="match status" value="1"/>
</dbReference>
<evidence type="ECO:0000313" key="4">
    <source>
        <dbReference type="Proteomes" id="UP001165369"/>
    </source>
</evidence>
<dbReference type="SUPFAM" id="SSF54506">
    <property type="entry name" value="Diaminopimelate epimerase-like"/>
    <property type="match status" value="2"/>
</dbReference>
<organism evidence="3 4">
    <name type="scientific">Halomonas gemina</name>
    <dbReference type="NCBI Taxonomy" id="2945105"/>
    <lineage>
        <taxon>Bacteria</taxon>
        <taxon>Pseudomonadati</taxon>
        <taxon>Pseudomonadota</taxon>
        <taxon>Gammaproteobacteria</taxon>
        <taxon>Oceanospirillales</taxon>
        <taxon>Halomonadaceae</taxon>
        <taxon>Halomonas</taxon>
    </lineage>
</organism>
<dbReference type="RefSeq" id="WP_250060065.1">
    <property type="nucleotide sequence ID" value="NZ_JAMJPK010000003.1"/>
</dbReference>
<name>A0ABT0SZ95_9GAMM</name>
<evidence type="ECO:0000313" key="3">
    <source>
        <dbReference type="EMBL" id="MCL7939990.1"/>
    </source>
</evidence>
<gene>
    <name evidence="3" type="primary">prpF</name>
    <name evidence="3" type="ORF">M8009_06725</name>
</gene>
<comment type="caution">
    <text evidence="3">The sequence shown here is derived from an EMBL/GenBank/DDBJ whole genome shotgun (WGS) entry which is preliminary data.</text>
</comment>
<keyword evidence="4" id="KW-1185">Reference proteome</keyword>
<dbReference type="Proteomes" id="UP001165369">
    <property type="component" value="Unassembled WGS sequence"/>
</dbReference>